<dbReference type="SUPFAM" id="SSF81383">
    <property type="entry name" value="F-box domain"/>
    <property type="match status" value="1"/>
</dbReference>
<reference evidence="3" key="2">
    <citation type="submission" date="2023-05" db="EMBL/GenBank/DDBJ databases">
        <authorList>
            <consortium name="Lawrence Berkeley National Laboratory"/>
            <person name="Steindorff A."/>
            <person name="Hensen N."/>
            <person name="Bonometti L."/>
            <person name="Westerberg I."/>
            <person name="Brannstrom I.O."/>
            <person name="Guillou S."/>
            <person name="Cros-Aarteil S."/>
            <person name="Calhoun S."/>
            <person name="Haridas S."/>
            <person name="Kuo A."/>
            <person name="Mondo S."/>
            <person name="Pangilinan J."/>
            <person name="Riley R."/>
            <person name="Labutti K."/>
            <person name="Andreopoulos B."/>
            <person name="Lipzen A."/>
            <person name="Chen C."/>
            <person name="Yanf M."/>
            <person name="Daum C."/>
            <person name="Ng V."/>
            <person name="Clum A."/>
            <person name="Ohm R."/>
            <person name="Martin F."/>
            <person name="Silar P."/>
            <person name="Natvig D."/>
            <person name="Lalanne C."/>
            <person name="Gautier V."/>
            <person name="Ament-Velasquez S.L."/>
            <person name="Kruys A."/>
            <person name="Hutchinson M.I."/>
            <person name="Powell A.J."/>
            <person name="Barry K."/>
            <person name="Miller A.N."/>
            <person name="Grigoriev I.V."/>
            <person name="Debuchy R."/>
            <person name="Gladieux P."/>
            <person name="Thoren M.H."/>
            <person name="Johannesson H."/>
        </authorList>
    </citation>
    <scope>NUCLEOTIDE SEQUENCE</scope>
    <source>
        <strain evidence="3">CBS 141.50</strain>
    </source>
</reference>
<gene>
    <name evidence="3" type="ORF">C8A04DRAFT_32558</name>
</gene>
<dbReference type="EMBL" id="MU853645">
    <property type="protein sequence ID" value="KAK4139917.1"/>
    <property type="molecule type" value="Genomic_DNA"/>
</dbReference>
<evidence type="ECO:0000313" key="3">
    <source>
        <dbReference type="EMBL" id="KAK4139917.1"/>
    </source>
</evidence>
<evidence type="ECO:0000256" key="1">
    <source>
        <dbReference type="SAM" id="MobiDB-lite"/>
    </source>
</evidence>
<organism evidence="3 4">
    <name type="scientific">Dichotomopilus funicola</name>
    <dbReference type="NCBI Taxonomy" id="1934379"/>
    <lineage>
        <taxon>Eukaryota</taxon>
        <taxon>Fungi</taxon>
        <taxon>Dikarya</taxon>
        <taxon>Ascomycota</taxon>
        <taxon>Pezizomycotina</taxon>
        <taxon>Sordariomycetes</taxon>
        <taxon>Sordariomycetidae</taxon>
        <taxon>Sordariales</taxon>
        <taxon>Chaetomiaceae</taxon>
        <taxon>Dichotomopilus</taxon>
    </lineage>
</organism>
<feature type="region of interest" description="Disordered" evidence="1">
    <location>
        <begin position="1"/>
        <end position="49"/>
    </location>
</feature>
<dbReference type="RefSeq" id="XP_062633288.1">
    <property type="nucleotide sequence ID" value="XM_062782137.1"/>
</dbReference>
<sequence length="346" mass="39846">MPTKRETIVGEGDSDLEPVEDLTQPLALRSKRTERQRRRREKRAQAAISSTQNEHREFLDLPLELFTGILYLLRPSDILALSGVNRSLRAFLLANESDIVGRIVQLRYPILERCLIPPVPINEVDPEVRLLLQSPDRSDVVVSPRSVLQNIPLSDNTLHCTCVTCMVRWTALCAAVDFAHWQDHLDNGVPIPTVPRGTSPPWNQDLLARNRRIVLASLSSPLQYARILEAHLDSTMRSIRRHSRNTSDRRPHYRMSDAEMRAGADSFLSQEGPHTVDYPYSRELYYMLEVFLPGRSWIAERQEWVYMAQEQWHEWDLRNLVQRAKARRHEGPHGGRALLTEVDNST</sequence>
<keyword evidence="4" id="KW-1185">Reference proteome</keyword>
<feature type="compositionally biased region" description="Basic residues" evidence="1">
    <location>
        <begin position="29"/>
        <end position="42"/>
    </location>
</feature>
<dbReference type="PROSITE" id="PS50181">
    <property type="entry name" value="FBOX"/>
    <property type="match status" value="1"/>
</dbReference>
<dbReference type="AlphaFoldDB" id="A0AAN6UVE4"/>
<dbReference type="InterPro" id="IPR001810">
    <property type="entry name" value="F-box_dom"/>
</dbReference>
<protein>
    <recommendedName>
        <fullName evidence="2">F-box domain-containing protein</fullName>
    </recommendedName>
</protein>
<feature type="domain" description="F-box" evidence="2">
    <location>
        <begin position="55"/>
        <end position="103"/>
    </location>
</feature>
<evidence type="ECO:0000259" key="2">
    <source>
        <dbReference type="PROSITE" id="PS50181"/>
    </source>
</evidence>
<proteinExistence type="predicted"/>
<dbReference type="InterPro" id="IPR036047">
    <property type="entry name" value="F-box-like_dom_sf"/>
</dbReference>
<name>A0AAN6UVE4_9PEZI</name>
<comment type="caution">
    <text evidence="3">The sequence shown here is derived from an EMBL/GenBank/DDBJ whole genome shotgun (WGS) entry which is preliminary data.</text>
</comment>
<dbReference type="GeneID" id="87818750"/>
<evidence type="ECO:0000313" key="4">
    <source>
        <dbReference type="Proteomes" id="UP001302676"/>
    </source>
</evidence>
<reference evidence="3" key="1">
    <citation type="journal article" date="2023" name="Mol. Phylogenet. Evol.">
        <title>Genome-scale phylogeny and comparative genomics of the fungal order Sordariales.</title>
        <authorList>
            <person name="Hensen N."/>
            <person name="Bonometti L."/>
            <person name="Westerberg I."/>
            <person name="Brannstrom I.O."/>
            <person name="Guillou S."/>
            <person name="Cros-Aarteil S."/>
            <person name="Calhoun S."/>
            <person name="Haridas S."/>
            <person name="Kuo A."/>
            <person name="Mondo S."/>
            <person name="Pangilinan J."/>
            <person name="Riley R."/>
            <person name="LaButti K."/>
            <person name="Andreopoulos B."/>
            <person name="Lipzen A."/>
            <person name="Chen C."/>
            <person name="Yan M."/>
            <person name="Daum C."/>
            <person name="Ng V."/>
            <person name="Clum A."/>
            <person name="Steindorff A."/>
            <person name="Ohm R.A."/>
            <person name="Martin F."/>
            <person name="Silar P."/>
            <person name="Natvig D.O."/>
            <person name="Lalanne C."/>
            <person name="Gautier V."/>
            <person name="Ament-Velasquez S.L."/>
            <person name="Kruys A."/>
            <person name="Hutchinson M.I."/>
            <person name="Powell A.J."/>
            <person name="Barry K."/>
            <person name="Miller A.N."/>
            <person name="Grigoriev I.V."/>
            <person name="Debuchy R."/>
            <person name="Gladieux P."/>
            <person name="Hiltunen Thoren M."/>
            <person name="Johannesson H."/>
        </authorList>
    </citation>
    <scope>NUCLEOTIDE SEQUENCE</scope>
    <source>
        <strain evidence="3">CBS 141.50</strain>
    </source>
</reference>
<accession>A0AAN6UVE4</accession>
<dbReference type="Proteomes" id="UP001302676">
    <property type="component" value="Unassembled WGS sequence"/>
</dbReference>